<dbReference type="KEGG" id="ani:ANIA_02376"/>
<keyword evidence="3" id="KW-1185">Reference proteome</keyword>
<dbReference type="OrthoDB" id="3565018at2759"/>
<reference evidence="3" key="2">
    <citation type="journal article" date="2009" name="Fungal Genet. Biol.">
        <title>The 2008 update of the Aspergillus nidulans genome annotation: a community effort.</title>
        <authorList>
            <person name="Wortman J.R."/>
            <person name="Gilsenan J.M."/>
            <person name="Joardar V."/>
            <person name="Deegan J."/>
            <person name="Clutterbuck J."/>
            <person name="Andersen M.R."/>
            <person name="Archer D."/>
            <person name="Bencina M."/>
            <person name="Braus G."/>
            <person name="Coutinho P."/>
            <person name="von Dohren H."/>
            <person name="Doonan J."/>
            <person name="Driessen A.J."/>
            <person name="Durek P."/>
            <person name="Espeso E."/>
            <person name="Fekete E."/>
            <person name="Flipphi M."/>
            <person name="Estrada C.G."/>
            <person name="Geysens S."/>
            <person name="Goldman G."/>
            <person name="de Groot P.W."/>
            <person name="Hansen K."/>
            <person name="Harris S.D."/>
            <person name="Heinekamp T."/>
            <person name="Helmstaedt K."/>
            <person name="Henrissat B."/>
            <person name="Hofmann G."/>
            <person name="Homan T."/>
            <person name="Horio T."/>
            <person name="Horiuchi H."/>
            <person name="James S."/>
            <person name="Jones M."/>
            <person name="Karaffa L."/>
            <person name="Karanyi Z."/>
            <person name="Kato M."/>
            <person name="Keller N."/>
            <person name="Kelly D.E."/>
            <person name="Kiel J.A."/>
            <person name="Kim J.M."/>
            <person name="van der Klei I.J."/>
            <person name="Klis F.M."/>
            <person name="Kovalchuk A."/>
            <person name="Krasevec N."/>
            <person name="Kubicek C.P."/>
            <person name="Liu B."/>
            <person name="Maccabe A."/>
            <person name="Meyer V."/>
            <person name="Mirabito P."/>
            <person name="Miskei M."/>
            <person name="Mos M."/>
            <person name="Mullins J."/>
            <person name="Nelson D.R."/>
            <person name="Nielsen J."/>
            <person name="Oakley B.R."/>
            <person name="Osmani S.A."/>
            <person name="Pakula T."/>
            <person name="Paszewski A."/>
            <person name="Paulsen I."/>
            <person name="Pilsyk S."/>
            <person name="Pocsi I."/>
            <person name="Punt P.J."/>
            <person name="Ram A.F."/>
            <person name="Ren Q."/>
            <person name="Robellet X."/>
            <person name="Robson G."/>
            <person name="Seiboth B."/>
            <person name="van Solingen P."/>
            <person name="Specht T."/>
            <person name="Sun J."/>
            <person name="Taheri-Talesh N."/>
            <person name="Takeshita N."/>
            <person name="Ussery D."/>
            <person name="vanKuyk P.A."/>
            <person name="Visser H."/>
            <person name="van de Vondervoort P.J."/>
            <person name="de Vries R.P."/>
            <person name="Walton J."/>
            <person name="Xiang X."/>
            <person name="Xiong Y."/>
            <person name="Zeng A.P."/>
            <person name="Brandt B.W."/>
            <person name="Cornell M.J."/>
            <person name="van den Hondel C.A."/>
            <person name="Visser J."/>
            <person name="Oliver S.G."/>
            <person name="Turner G."/>
        </authorList>
    </citation>
    <scope>GENOME REANNOTATION</scope>
    <source>
        <strain evidence="3">FGSC A4 / ATCC 38163 / CBS 112.46 / NRRL 194 / M139</strain>
    </source>
</reference>
<evidence type="ECO:0000313" key="3">
    <source>
        <dbReference type="Proteomes" id="UP000000560"/>
    </source>
</evidence>
<dbReference type="EMBL" id="BN001307">
    <property type="protein sequence ID" value="CBF86720.1"/>
    <property type="molecule type" value="Genomic_DNA"/>
</dbReference>
<dbReference type="GeneID" id="2874733"/>
<dbReference type="RefSeq" id="XP_659980.1">
    <property type="nucleotide sequence ID" value="XM_654888.1"/>
</dbReference>
<dbReference type="Proteomes" id="UP000000560">
    <property type="component" value="Chromosome VII"/>
</dbReference>
<dbReference type="Pfam" id="PF24476">
    <property type="entry name" value="DUF7580"/>
    <property type="match status" value="1"/>
</dbReference>
<dbReference type="AlphaFoldDB" id="Q5BAQ4"/>
<name>Q5BAQ4_EMENI</name>
<proteinExistence type="predicted"/>
<dbReference type="PANTHER" id="PTHR35186:SF4">
    <property type="entry name" value="PRION-INHIBITION AND PROPAGATION HELO DOMAIN-CONTAINING PROTEIN"/>
    <property type="match status" value="1"/>
</dbReference>
<feature type="domain" description="DUF7580" evidence="1">
    <location>
        <begin position="178"/>
        <end position="531"/>
    </location>
</feature>
<protein>
    <recommendedName>
        <fullName evidence="1">DUF7580 domain-containing protein</fullName>
    </recommendedName>
</protein>
<dbReference type="OMA" id="QFSQTRW"/>
<gene>
    <name evidence="2" type="ORF">ANIA_02376</name>
</gene>
<dbReference type="eggNOG" id="ENOG502S0SK">
    <property type="taxonomic scope" value="Eukaryota"/>
</dbReference>
<evidence type="ECO:0000313" key="2">
    <source>
        <dbReference type="EMBL" id="CBF86720.1"/>
    </source>
</evidence>
<evidence type="ECO:0000259" key="1">
    <source>
        <dbReference type="Pfam" id="PF24476"/>
    </source>
</evidence>
<dbReference type="InterPro" id="IPR056002">
    <property type="entry name" value="DUF7580"/>
</dbReference>
<dbReference type="InParanoid" id="Q5BAQ4"/>
<dbReference type="HOGENOM" id="CLU_026305_2_0_1"/>
<reference evidence="3" key="1">
    <citation type="journal article" date="2005" name="Nature">
        <title>Sequencing of Aspergillus nidulans and comparative analysis with A. fumigatus and A. oryzae.</title>
        <authorList>
            <person name="Galagan J.E."/>
            <person name="Calvo S.E."/>
            <person name="Cuomo C."/>
            <person name="Ma L.J."/>
            <person name="Wortman J.R."/>
            <person name="Batzoglou S."/>
            <person name="Lee S.I."/>
            <person name="Basturkmen M."/>
            <person name="Spevak C.C."/>
            <person name="Clutterbuck J."/>
            <person name="Kapitonov V."/>
            <person name="Jurka J."/>
            <person name="Scazzocchio C."/>
            <person name="Farman M."/>
            <person name="Butler J."/>
            <person name="Purcell S."/>
            <person name="Harris S."/>
            <person name="Braus G.H."/>
            <person name="Draht O."/>
            <person name="Busch S."/>
            <person name="D'Enfert C."/>
            <person name="Bouchier C."/>
            <person name="Goldman G.H."/>
            <person name="Bell-Pedersen D."/>
            <person name="Griffiths-Jones S."/>
            <person name="Doonan J.H."/>
            <person name="Yu J."/>
            <person name="Vienken K."/>
            <person name="Pain A."/>
            <person name="Freitag M."/>
            <person name="Selker E.U."/>
            <person name="Archer D.B."/>
            <person name="Penalva M.A."/>
            <person name="Oakley B.R."/>
            <person name="Momany M."/>
            <person name="Tanaka T."/>
            <person name="Kumagai T."/>
            <person name="Asai K."/>
            <person name="Machida M."/>
            <person name="Nierman W.C."/>
            <person name="Denning D.W."/>
            <person name="Caddick M."/>
            <person name="Hynes M."/>
            <person name="Paoletti M."/>
            <person name="Fischer R."/>
            <person name="Miller B."/>
            <person name="Dyer P."/>
            <person name="Sachs M.S."/>
            <person name="Osmani S.A."/>
            <person name="Birren B.W."/>
        </authorList>
    </citation>
    <scope>NUCLEOTIDE SEQUENCE [LARGE SCALE GENOMIC DNA]</scope>
    <source>
        <strain evidence="3">FGSC A4 / ATCC 38163 / CBS 112.46 / NRRL 194 / M139</strain>
    </source>
</reference>
<accession>C8VNN3</accession>
<sequence>MAVEKYRRRKTRIAFRHKEVYVIRLIQSLRDQHYLLVSDIRLTLNGAGVNYDTLSTDRLPALFRDHNIAESVKDYLGSDSHVYFQAVDRCHSVLSALMRRIKGLESASDLDSLVRTYGGQCQLPENIRFPVKRDELDKQIQDLDSATMMLRRISDNMAALRVQISLQTKSRQISRYTWALNTVRNHAKRLYSAVAAAYPSHCHSCHEARLVLRSRSYFLERAEEGKHWKDSTFTVMLSPVTSASGPMNLYRTDIKVVKGDDGPDEQITQRTAYSKVVIQQPTPPTKAEPRLTAMDDLCEFIRRARDGRAAFCLQVSEGNRLMYYYPQASVHSNSMHLAADSDGFVTLEQLLKEPDASWLPNHRIALSLTIASSLLQLVSTPWLRSPLTSSSVWFSRSAVLSAMLDLSSIPESFVEEQICRTTATGAACAESGVKECMLELGILLLEIAHWNTIDEYGKDAQNKGLLASATRYDLAKAWMDESRYLILKVHWDLIMRCIENTFATSGPDLRWDDLIFRKSVAELVVKPLQENCIHHLR</sequence>
<organism evidence="2 3">
    <name type="scientific">Emericella nidulans (strain FGSC A4 / ATCC 38163 / CBS 112.46 / NRRL 194 / M139)</name>
    <name type="common">Aspergillus nidulans</name>
    <dbReference type="NCBI Taxonomy" id="227321"/>
    <lineage>
        <taxon>Eukaryota</taxon>
        <taxon>Fungi</taxon>
        <taxon>Dikarya</taxon>
        <taxon>Ascomycota</taxon>
        <taxon>Pezizomycotina</taxon>
        <taxon>Eurotiomycetes</taxon>
        <taxon>Eurotiomycetidae</taxon>
        <taxon>Eurotiales</taxon>
        <taxon>Aspergillaceae</taxon>
        <taxon>Aspergillus</taxon>
        <taxon>Aspergillus subgen. Nidulantes</taxon>
    </lineage>
</organism>
<accession>Q5BAQ4</accession>
<dbReference type="PANTHER" id="PTHR35186">
    <property type="entry name" value="ANK_REP_REGION DOMAIN-CONTAINING PROTEIN"/>
    <property type="match status" value="1"/>
</dbReference>